<protein>
    <submittedName>
        <fullName evidence="7">LIMR family protein</fullName>
    </submittedName>
</protein>
<reference evidence="7" key="1">
    <citation type="journal article" date="2022" name="bioRxiv">
        <title>Genomics of Preaxostyla Flagellates Illuminates Evolutionary Transitions and the Path Towards Mitochondrial Loss.</title>
        <authorList>
            <person name="Novak L.V.F."/>
            <person name="Treitli S.C."/>
            <person name="Pyrih J."/>
            <person name="Halakuc P."/>
            <person name="Pipaliya S.V."/>
            <person name="Vacek V."/>
            <person name="Brzon O."/>
            <person name="Soukal P."/>
            <person name="Eme L."/>
            <person name="Dacks J.B."/>
            <person name="Karnkowska A."/>
            <person name="Elias M."/>
            <person name="Hampl V."/>
        </authorList>
    </citation>
    <scope>NUCLEOTIDE SEQUENCE</scope>
    <source>
        <strain evidence="7">RCP-MX</strain>
    </source>
</reference>
<feature type="transmembrane region" description="Helical" evidence="6">
    <location>
        <begin position="310"/>
        <end position="336"/>
    </location>
</feature>
<feature type="coiled-coil region" evidence="5">
    <location>
        <begin position="245"/>
        <end position="301"/>
    </location>
</feature>
<feature type="transmembrane region" description="Helical" evidence="6">
    <location>
        <begin position="356"/>
        <end position="377"/>
    </location>
</feature>
<feature type="transmembrane region" description="Helical" evidence="6">
    <location>
        <begin position="115"/>
        <end position="139"/>
    </location>
</feature>
<feature type="transmembrane region" description="Helical" evidence="6">
    <location>
        <begin position="43"/>
        <end position="63"/>
    </location>
</feature>
<feature type="transmembrane region" description="Helical" evidence="6">
    <location>
        <begin position="194"/>
        <end position="221"/>
    </location>
</feature>
<evidence type="ECO:0000313" key="8">
    <source>
        <dbReference type="Proteomes" id="UP001141327"/>
    </source>
</evidence>
<evidence type="ECO:0000256" key="3">
    <source>
        <dbReference type="ARBA" id="ARBA00022989"/>
    </source>
</evidence>
<proteinExistence type="predicted"/>
<evidence type="ECO:0000256" key="6">
    <source>
        <dbReference type="SAM" id="Phobius"/>
    </source>
</evidence>
<feature type="transmembrane region" description="Helical" evidence="6">
    <location>
        <begin position="456"/>
        <end position="479"/>
    </location>
</feature>
<evidence type="ECO:0000256" key="1">
    <source>
        <dbReference type="ARBA" id="ARBA00004141"/>
    </source>
</evidence>
<keyword evidence="8" id="KW-1185">Reference proteome</keyword>
<dbReference type="PANTHER" id="PTHR31652:SF0">
    <property type="entry name" value="LIMR FAMILY PROTEIN DDB_G0283707-RELATED"/>
    <property type="match status" value="1"/>
</dbReference>
<feature type="transmembrane region" description="Helical" evidence="6">
    <location>
        <begin position="405"/>
        <end position="430"/>
    </location>
</feature>
<gene>
    <name evidence="7" type="ORF">PAPYR_206</name>
</gene>
<keyword evidence="2 6" id="KW-0812">Transmembrane</keyword>
<dbReference type="EMBL" id="JAPMOS010000001">
    <property type="protein sequence ID" value="KAJ4462976.1"/>
    <property type="molecule type" value="Genomic_DNA"/>
</dbReference>
<comment type="caution">
    <text evidence="7">The sequence shown here is derived from an EMBL/GenBank/DDBJ whole genome shotgun (WGS) entry which is preliminary data.</text>
</comment>
<keyword evidence="3 6" id="KW-1133">Transmembrane helix</keyword>
<evidence type="ECO:0000313" key="7">
    <source>
        <dbReference type="EMBL" id="KAJ4462976.1"/>
    </source>
</evidence>
<dbReference type="PANTHER" id="PTHR31652">
    <property type="entry name" value="LIMR FAMILY PROTEIN DDB_G0283707-RELATED"/>
    <property type="match status" value="1"/>
</dbReference>
<dbReference type="InterPro" id="IPR006876">
    <property type="entry name" value="LMBR1-like_membr_prot"/>
</dbReference>
<feature type="transmembrane region" description="Helical" evidence="6">
    <location>
        <begin position="83"/>
        <end position="103"/>
    </location>
</feature>
<evidence type="ECO:0000256" key="5">
    <source>
        <dbReference type="SAM" id="Coils"/>
    </source>
</evidence>
<accession>A0ABQ8UXY3</accession>
<keyword evidence="4 6" id="KW-0472">Membrane</keyword>
<sequence>MALELSAWLYHLIVFIILVGFVVFFNIVFIIKFQDPEEEGHAYVAKAATLVGLTFAFASVLMLPFDIALRPANQYFMPLVWEIFLIAAAVLVFAVLPFFTYFYENEDEGCGKQLCCGFVGSIVTLGVMAVLILILWWFVGYADVPMRQLDSPILSPNATGCSAYAWQIRNRLATLSPYEYPSPYRAFVHTRMSIPVYAIAIISTIGWVLLVIFGGVGLFALPLDMISDFSTRPRKLSAKEFVKVKTELRDNVRKFEEDLKVFEQLNSGADKKQKGKMPRMLRELQRRCLELEKDASLLTLIDHPKDYNPLVYWLELVGGIFGIIISVIWAAHILIYMAFFKLYPFLNTVFTVLDGAFPYLGIVFYGIFVFYLLWCVVKGASKIGLRFLLFSVHPMKLHGTFMNSFLFNTSLVIITTFALIQFACNCFSVYATNTSVRTLFGNQIKNMWGLTYLWDYYPYVLLGVSVISLVWSVTITTCLKKKAREKQEKSMQMRTIKSSTVPSRV</sequence>
<dbReference type="Proteomes" id="UP001141327">
    <property type="component" value="Unassembled WGS sequence"/>
</dbReference>
<dbReference type="Pfam" id="PF04791">
    <property type="entry name" value="LMBR1"/>
    <property type="match status" value="2"/>
</dbReference>
<feature type="transmembrane region" description="Helical" evidence="6">
    <location>
        <begin position="12"/>
        <end position="31"/>
    </location>
</feature>
<keyword evidence="5" id="KW-0175">Coiled coil</keyword>
<organism evidence="7 8">
    <name type="scientific">Paratrimastix pyriformis</name>
    <dbReference type="NCBI Taxonomy" id="342808"/>
    <lineage>
        <taxon>Eukaryota</taxon>
        <taxon>Metamonada</taxon>
        <taxon>Preaxostyla</taxon>
        <taxon>Paratrimastigidae</taxon>
        <taxon>Paratrimastix</taxon>
    </lineage>
</organism>
<name>A0ABQ8UXY3_9EUKA</name>
<evidence type="ECO:0000256" key="2">
    <source>
        <dbReference type="ARBA" id="ARBA00022692"/>
    </source>
</evidence>
<comment type="subcellular location">
    <subcellularLocation>
        <location evidence="1">Membrane</location>
        <topology evidence="1">Multi-pass membrane protein</topology>
    </subcellularLocation>
</comment>
<evidence type="ECO:0000256" key="4">
    <source>
        <dbReference type="ARBA" id="ARBA00023136"/>
    </source>
</evidence>